<accession>A0A0A9FY08</accession>
<name>A0A0A9FY08_ARUDO</name>
<proteinExistence type="predicted"/>
<organism evidence="1">
    <name type="scientific">Arundo donax</name>
    <name type="common">Giant reed</name>
    <name type="synonym">Donax arundinaceus</name>
    <dbReference type="NCBI Taxonomy" id="35708"/>
    <lineage>
        <taxon>Eukaryota</taxon>
        <taxon>Viridiplantae</taxon>
        <taxon>Streptophyta</taxon>
        <taxon>Embryophyta</taxon>
        <taxon>Tracheophyta</taxon>
        <taxon>Spermatophyta</taxon>
        <taxon>Magnoliopsida</taxon>
        <taxon>Liliopsida</taxon>
        <taxon>Poales</taxon>
        <taxon>Poaceae</taxon>
        <taxon>PACMAD clade</taxon>
        <taxon>Arundinoideae</taxon>
        <taxon>Arundineae</taxon>
        <taxon>Arundo</taxon>
    </lineage>
</organism>
<dbReference type="AlphaFoldDB" id="A0A0A9FY08"/>
<sequence>MSMRRYTAKYSSSAALHASVTFAVLKSQWALTSPYTRSESTAWSQAYWIMPVWSVSSSISEFPMMKPLKLM</sequence>
<reference evidence="1" key="1">
    <citation type="submission" date="2014-09" db="EMBL/GenBank/DDBJ databases">
        <authorList>
            <person name="Magalhaes I.L.F."/>
            <person name="Oliveira U."/>
            <person name="Santos F.R."/>
            <person name="Vidigal T.H.D.A."/>
            <person name="Brescovit A.D."/>
            <person name="Santos A.J."/>
        </authorList>
    </citation>
    <scope>NUCLEOTIDE SEQUENCE</scope>
    <source>
        <tissue evidence="1">Shoot tissue taken approximately 20 cm above the soil surface</tissue>
    </source>
</reference>
<dbReference type="EMBL" id="GBRH01184628">
    <property type="protein sequence ID" value="JAE13268.1"/>
    <property type="molecule type" value="Transcribed_RNA"/>
</dbReference>
<protein>
    <submittedName>
        <fullName evidence="1">Uncharacterized protein</fullName>
    </submittedName>
</protein>
<evidence type="ECO:0000313" key="1">
    <source>
        <dbReference type="EMBL" id="JAE13268.1"/>
    </source>
</evidence>
<reference evidence="1" key="2">
    <citation type="journal article" date="2015" name="Data Brief">
        <title>Shoot transcriptome of the giant reed, Arundo donax.</title>
        <authorList>
            <person name="Barrero R.A."/>
            <person name="Guerrero F.D."/>
            <person name="Moolhuijzen P."/>
            <person name="Goolsby J.A."/>
            <person name="Tidwell J."/>
            <person name="Bellgard S.E."/>
            <person name="Bellgard M.I."/>
        </authorList>
    </citation>
    <scope>NUCLEOTIDE SEQUENCE</scope>
    <source>
        <tissue evidence="1">Shoot tissue taken approximately 20 cm above the soil surface</tissue>
    </source>
</reference>